<accession>A0AAU9NGK1</accession>
<dbReference type="InterPro" id="IPR004648">
    <property type="entry name" value="Oligpept_transpt"/>
</dbReference>
<sequence length="98" mass="10901">MKIPPRCMLTTQLVGTLVVGMMNLAGLHPVIPWTSPKFKVIFDAFVIWGVIGPERIFCSQLSPTPLYIWSESAMSSKAATAIYYGGRGPFQWPRLLCI</sequence>
<protein>
    <recommendedName>
        <fullName evidence="3">NADH:quinone oxidoreductase/Mrp antiporter membrane subunit domain-containing protein</fullName>
    </recommendedName>
</protein>
<evidence type="ECO:0000313" key="1">
    <source>
        <dbReference type="EMBL" id="CAH1436976.1"/>
    </source>
</evidence>
<keyword evidence="2" id="KW-1185">Reference proteome</keyword>
<dbReference type="AlphaFoldDB" id="A0AAU9NGK1"/>
<dbReference type="PANTHER" id="PTHR22601">
    <property type="entry name" value="ISP4 LIKE PROTEIN"/>
    <property type="match status" value="1"/>
</dbReference>
<dbReference type="EMBL" id="CAKMRJ010004445">
    <property type="protein sequence ID" value="CAH1436976.1"/>
    <property type="molecule type" value="Genomic_DNA"/>
</dbReference>
<reference evidence="1 2" key="1">
    <citation type="submission" date="2022-01" db="EMBL/GenBank/DDBJ databases">
        <authorList>
            <person name="Xiong W."/>
            <person name="Schranz E."/>
        </authorList>
    </citation>
    <scope>NUCLEOTIDE SEQUENCE [LARGE SCALE GENOMIC DNA]</scope>
</reference>
<dbReference type="GO" id="GO:0055085">
    <property type="term" value="P:transmembrane transport"/>
    <property type="evidence" value="ECO:0007669"/>
    <property type="project" value="InterPro"/>
</dbReference>
<comment type="caution">
    <text evidence="1">The sequence shown here is derived from an EMBL/GenBank/DDBJ whole genome shotgun (WGS) entry which is preliminary data.</text>
</comment>
<organism evidence="1 2">
    <name type="scientific">Lactuca virosa</name>
    <dbReference type="NCBI Taxonomy" id="75947"/>
    <lineage>
        <taxon>Eukaryota</taxon>
        <taxon>Viridiplantae</taxon>
        <taxon>Streptophyta</taxon>
        <taxon>Embryophyta</taxon>
        <taxon>Tracheophyta</taxon>
        <taxon>Spermatophyta</taxon>
        <taxon>Magnoliopsida</taxon>
        <taxon>eudicotyledons</taxon>
        <taxon>Gunneridae</taxon>
        <taxon>Pentapetalae</taxon>
        <taxon>asterids</taxon>
        <taxon>campanulids</taxon>
        <taxon>Asterales</taxon>
        <taxon>Asteraceae</taxon>
        <taxon>Cichorioideae</taxon>
        <taxon>Cichorieae</taxon>
        <taxon>Lactucinae</taxon>
        <taxon>Lactuca</taxon>
    </lineage>
</organism>
<dbReference type="Proteomes" id="UP001157418">
    <property type="component" value="Unassembled WGS sequence"/>
</dbReference>
<name>A0AAU9NGK1_9ASTR</name>
<proteinExistence type="predicted"/>
<gene>
    <name evidence="1" type="ORF">LVIROSA_LOCUS23321</name>
</gene>
<evidence type="ECO:0008006" key="3">
    <source>
        <dbReference type="Google" id="ProtNLM"/>
    </source>
</evidence>
<evidence type="ECO:0000313" key="2">
    <source>
        <dbReference type="Proteomes" id="UP001157418"/>
    </source>
</evidence>